<accession>A0A1L9RR91</accession>
<dbReference type="OrthoDB" id="3259529at2759"/>
<dbReference type="VEuPathDB" id="FungiDB:ASPWEDRAFT_67699"/>
<keyword evidence="2" id="KW-1185">Reference proteome</keyword>
<evidence type="ECO:0000313" key="2">
    <source>
        <dbReference type="Proteomes" id="UP000184383"/>
    </source>
</evidence>
<sequence>MTDDLKLDNPFATADGGAFVSPALDFLAGGAPGDLLPSSEQIAAIVSVLSDAGICCLFTQEYALVYYGSRCLTKDRVLCIPDEHHGRAVEIFNTIDILKPCGRSPISSPGSLNHTYPRFKATGRLDFWLLVPASYYHIICEPQNVEWSMGSLPYPKLDVYTQSLLDTKNGVDLEDIIDAMDLSEE</sequence>
<name>A0A1L9RR91_ASPWE</name>
<dbReference type="RefSeq" id="XP_040691156.1">
    <property type="nucleotide sequence ID" value="XM_040838923.1"/>
</dbReference>
<dbReference type="EMBL" id="KV878211">
    <property type="protein sequence ID" value="OJJ37480.1"/>
    <property type="molecule type" value="Genomic_DNA"/>
</dbReference>
<reference evidence="2" key="1">
    <citation type="journal article" date="2017" name="Genome Biol.">
        <title>Comparative genomics reveals high biological diversity and specific adaptations in the industrially and medically important fungal genus Aspergillus.</title>
        <authorList>
            <person name="de Vries R.P."/>
            <person name="Riley R."/>
            <person name="Wiebenga A."/>
            <person name="Aguilar-Osorio G."/>
            <person name="Amillis S."/>
            <person name="Uchima C.A."/>
            <person name="Anderluh G."/>
            <person name="Asadollahi M."/>
            <person name="Askin M."/>
            <person name="Barry K."/>
            <person name="Battaglia E."/>
            <person name="Bayram O."/>
            <person name="Benocci T."/>
            <person name="Braus-Stromeyer S.A."/>
            <person name="Caldana C."/>
            <person name="Canovas D."/>
            <person name="Cerqueira G.C."/>
            <person name="Chen F."/>
            <person name="Chen W."/>
            <person name="Choi C."/>
            <person name="Clum A."/>
            <person name="Dos Santos R.A."/>
            <person name="Damasio A.R."/>
            <person name="Diallinas G."/>
            <person name="Emri T."/>
            <person name="Fekete E."/>
            <person name="Flipphi M."/>
            <person name="Freyberg S."/>
            <person name="Gallo A."/>
            <person name="Gournas C."/>
            <person name="Habgood R."/>
            <person name="Hainaut M."/>
            <person name="Harispe M.L."/>
            <person name="Henrissat B."/>
            <person name="Hilden K.S."/>
            <person name="Hope R."/>
            <person name="Hossain A."/>
            <person name="Karabika E."/>
            <person name="Karaffa L."/>
            <person name="Karanyi Z."/>
            <person name="Krasevec N."/>
            <person name="Kuo A."/>
            <person name="Kusch H."/>
            <person name="LaButti K."/>
            <person name="Lagendijk E.L."/>
            <person name="Lapidus A."/>
            <person name="Levasseur A."/>
            <person name="Lindquist E."/>
            <person name="Lipzen A."/>
            <person name="Logrieco A.F."/>
            <person name="MacCabe A."/>
            <person name="Maekelae M.R."/>
            <person name="Malavazi I."/>
            <person name="Melin P."/>
            <person name="Meyer V."/>
            <person name="Mielnichuk N."/>
            <person name="Miskei M."/>
            <person name="Molnar A.P."/>
            <person name="Mule G."/>
            <person name="Ngan C.Y."/>
            <person name="Orejas M."/>
            <person name="Orosz E."/>
            <person name="Ouedraogo J.P."/>
            <person name="Overkamp K.M."/>
            <person name="Park H.-S."/>
            <person name="Perrone G."/>
            <person name="Piumi F."/>
            <person name="Punt P.J."/>
            <person name="Ram A.F."/>
            <person name="Ramon A."/>
            <person name="Rauscher S."/>
            <person name="Record E."/>
            <person name="Riano-Pachon D.M."/>
            <person name="Robert V."/>
            <person name="Roehrig J."/>
            <person name="Ruller R."/>
            <person name="Salamov A."/>
            <person name="Salih N.S."/>
            <person name="Samson R.A."/>
            <person name="Sandor E."/>
            <person name="Sanguinetti M."/>
            <person name="Schuetze T."/>
            <person name="Sepcic K."/>
            <person name="Shelest E."/>
            <person name="Sherlock G."/>
            <person name="Sophianopoulou V."/>
            <person name="Squina F.M."/>
            <person name="Sun H."/>
            <person name="Susca A."/>
            <person name="Todd R.B."/>
            <person name="Tsang A."/>
            <person name="Unkles S.E."/>
            <person name="van de Wiele N."/>
            <person name="van Rossen-Uffink D."/>
            <person name="Oliveira J.V."/>
            <person name="Vesth T.C."/>
            <person name="Visser J."/>
            <person name="Yu J.-H."/>
            <person name="Zhou M."/>
            <person name="Andersen M.R."/>
            <person name="Archer D.B."/>
            <person name="Baker S.E."/>
            <person name="Benoit I."/>
            <person name="Brakhage A.A."/>
            <person name="Braus G.H."/>
            <person name="Fischer R."/>
            <person name="Frisvad J.C."/>
            <person name="Goldman G.H."/>
            <person name="Houbraken J."/>
            <person name="Oakley B."/>
            <person name="Pocsi I."/>
            <person name="Scazzocchio C."/>
            <person name="Seiboth B."/>
            <person name="vanKuyk P.A."/>
            <person name="Wortman J."/>
            <person name="Dyer P.S."/>
            <person name="Grigoriev I.V."/>
        </authorList>
    </citation>
    <scope>NUCLEOTIDE SEQUENCE [LARGE SCALE GENOMIC DNA]</scope>
    <source>
        <strain evidence="2">DTO 134E9</strain>
    </source>
</reference>
<evidence type="ECO:0000313" key="1">
    <source>
        <dbReference type="EMBL" id="OJJ37480.1"/>
    </source>
</evidence>
<gene>
    <name evidence="1" type="ORF">ASPWEDRAFT_67699</name>
</gene>
<proteinExistence type="predicted"/>
<dbReference type="AlphaFoldDB" id="A0A1L9RR91"/>
<dbReference type="GeneID" id="63754771"/>
<organism evidence="1 2">
    <name type="scientific">Aspergillus wentii DTO 134E9</name>
    <dbReference type="NCBI Taxonomy" id="1073089"/>
    <lineage>
        <taxon>Eukaryota</taxon>
        <taxon>Fungi</taxon>
        <taxon>Dikarya</taxon>
        <taxon>Ascomycota</taxon>
        <taxon>Pezizomycotina</taxon>
        <taxon>Eurotiomycetes</taxon>
        <taxon>Eurotiomycetidae</taxon>
        <taxon>Eurotiales</taxon>
        <taxon>Aspergillaceae</taxon>
        <taxon>Aspergillus</taxon>
        <taxon>Aspergillus subgen. Cremei</taxon>
    </lineage>
</organism>
<protein>
    <submittedName>
        <fullName evidence="1">Uncharacterized protein</fullName>
    </submittedName>
</protein>
<dbReference type="Proteomes" id="UP000184383">
    <property type="component" value="Unassembled WGS sequence"/>
</dbReference>